<evidence type="ECO:0000259" key="1">
    <source>
        <dbReference type="PROSITE" id="PS50983"/>
    </source>
</evidence>
<name>B9L2G1_THERP</name>
<sequence length="310" mass="33418">MRIVSLLPSLTEICWALGLADELVGVTHECDYPPLVRCKPRVTRSLLPPNLSHAEIDAAVRERTAARLPLYALDTELLATLQPDLILTQALCPVCAISIDDVCQLAATLPGPPRVLSVEPTTLEEILISVELVARETGRERTARAIVSALRQRLAWISARLAGRTEEPRVVCLEWLEPPIVAGHWVPEMVAAAGGRDVLGIAGQPSYTVTWDQVAAAEPDILVAMPCGYTLSETVDLAHQLLGHPIIQSIPAVQRGALWAVDASAYFSRPGPRVVRGVEILAAILHPERCSSDVQRLAVPVRTGTPLAPA</sequence>
<dbReference type="HOGENOM" id="CLU_038034_9_1_0"/>
<evidence type="ECO:0000313" key="3">
    <source>
        <dbReference type="Proteomes" id="UP000000447"/>
    </source>
</evidence>
<dbReference type="STRING" id="309801.trd_1363"/>
<feature type="domain" description="Fe/B12 periplasmic-binding" evidence="1">
    <location>
        <begin position="2"/>
        <end position="289"/>
    </location>
</feature>
<dbReference type="AlphaFoldDB" id="B9L2G1"/>
<keyword evidence="3" id="KW-1185">Reference proteome</keyword>
<proteinExistence type="predicted"/>
<accession>B9L2G1</accession>
<protein>
    <submittedName>
        <fullName evidence="2">Periplasmic binding protein</fullName>
    </submittedName>
</protein>
<dbReference type="SUPFAM" id="SSF53807">
    <property type="entry name" value="Helical backbone' metal receptor"/>
    <property type="match status" value="1"/>
</dbReference>
<dbReference type="EMBL" id="CP001275">
    <property type="protein sequence ID" value="ACM05872.1"/>
    <property type="molecule type" value="Genomic_DNA"/>
</dbReference>
<dbReference type="Proteomes" id="UP000000447">
    <property type="component" value="Chromosome"/>
</dbReference>
<dbReference type="PROSITE" id="PS50983">
    <property type="entry name" value="FE_B12_PBP"/>
    <property type="match status" value="1"/>
</dbReference>
<dbReference type="Pfam" id="PF01497">
    <property type="entry name" value="Peripla_BP_2"/>
    <property type="match status" value="1"/>
</dbReference>
<evidence type="ECO:0000313" key="2">
    <source>
        <dbReference type="EMBL" id="ACM05872.1"/>
    </source>
</evidence>
<dbReference type="PANTHER" id="PTHR42860">
    <property type="entry name" value="VITAMIN B12-BINDING PROTEIN"/>
    <property type="match status" value="1"/>
</dbReference>
<organism evidence="2 3">
    <name type="scientific">Thermomicrobium roseum (strain ATCC 27502 / DSM 5159 / P-2)</name>
    <dbReference type="NCBI Taxonomy" id="309801"/>
    <lineage>
        <taxon>Bacteria</taxon>
        <taxon>Pseudomonadati</taxon>
        <taxon>Thermomicrobiota</taxon>
        <taxon>Thermomicrobia</taxon>
        <taxon>Thermomicrobiales</taxon>
        <taxon>Thermomicrobiaceae</taxon>
        <taxon>Thermomicrobium</taxon>
    </lineage>
</organism>
<dbReference type="Gene3D" id="3.40.50.1980">
    <property type="entry name" value="Nitrogenase molybdenum iron protein domain"/>
    <property type="match status" value="2"/>
</dbReference>
<dbReference type="CDD" id="cd01144">
    <property type="entry name" value="BtuF"/>
    <property type="match status" value="1"/>
</dbReference>
<dbReference type="InterPro" id="IPR002491">
    <property type="entry name" value="ABC_transptr_periplasmic_BD"/>
</dbReference>
<reference evidence="2 3" key="1">
    <citation type="journal article" date="2009" name="PLoS ONE">
        <title>Complete genome sequence of the aerobic CO-oxidizing thermophile Thermomicrobium roseum.</title>
        <authorList>
            <person name="Wu D."/>
            <person name="Raymond J."/>
            <person name="Wu M."/>
            <person name="Chatterji S."/>
            <person name="Ren Q."/>
            <person name="Graham J.E."/>
            <person name="Bryant D.A."/>
            <person name="Robb F."/>
            <person name="Colman A."/>
            <person name="Tallon L.J."/>
            <person name="Badger J.H."/>
            <person name="Madupu R."/>
            <person name="Ward N.L."/>
            <person name="Eisen J.A."/>
        </authorList>
    </citation>
    <scope>NUCLEOTIDE SEQUENCE [LARGE SCALE GENOMIC DNA]</scope>
    <source>
        <strain evidence="3">ATCC 27502 / DSM 5159 / P-2</strain>
    </source>
</reference>
<dbReference type="eggNOG" id="COG0614">
    <property type="taxonomic scope" value="Bacteria"/>
</dbReference>
<dbReference type="RefSeq" id="WP_015922312.1">
    <property type="nucleotide sequence ID" value="NC_011959.1"/>
</dbReference>
<dbReference type="OrthoDB" id="9787830at2"/>
<gene>
    <name evidence="2" type="ordered locus">trd_1363</name>
</gene>
<dbReference type="InterPro" id="IPR051030">
    <property type="entry name" value="Vitamin_B12-ABC_binding"/>
</dbReference>
<dbReference type="KEGG" id="tro:trd_1363"/>
<dbReference type="PANTHER" id="PTHR42860:SF1">
    <property type="entry name" value="VITAMIN B12-BINDING PROTEIN"/>
    <property type="match status" value="1"/>
</dbReference>